<gene>
    <name evidence="1" type="ORF">QR680_010148</name>
</gene>
<evidence type="ECO:0000313" key="2">
    <source>
        <dbReference type="Proteomes" id="UP001175271"/>
    </source>
</evidence>
<dbReference type="EMBL" id="JAUCMV010000001">
    <property type="protein sequence ID" value="KAK0427277.1"/>
    <property type="molecule type" value="Genomic_DNA"/>
</dbReference>
<dbReference type="Proteomes" id="UP001175271">
    <property type="component" value="Unassembled WGS sequence"/>
</dbReference>
<keyword evidence="2" id="KW-1185">Reference proteome</keyword>
<name>A0AA39MAP7_9BILA</name>
<sequence>MDLLSYDLVNHFVQFLPRKDLETINKVACWRTELNNWQLLAEHHLEERYLLGIDVYIPEQNEPESAPKRLKLEEGEEIDDKDENIQVSVEKRVFTGKLVGPWDFKMLQYASLRDVSINSYYWNRKRWPYKMQKLLSILSLPVATRADSITSSSLSVNNHYHWISGSSDSEVVDLALQMIQVLKRVLKYLRVSFMCLPICQWVKRLCGLERVRVNVYVLPGGRCDQSRHVE</sequence>
<evidence type="ECO:0000313" key="1">
    <source>
        <dbReference type="EMBL" id="KAK0427277.1"/>
    </source>
</evidence>
<organism evidence="1 2">
    <name type="scientific">Steinernema hermaphroditum</name>
    <dbReference type="NCBI Taxonomy" id="289476"/>
    <lineage>
        <taxon>Eukaryota</taxon>
        <taxon>Metazoa</taxon>
        <taxon>Ecdysozoa</taxon>
        <taxon>Nematoda</taxon>
        <taxon>Chromadorea</taxon>
        <taxon>Rhabditida</taxon>
        <taxon>Tylenchina</taxon>
        <taxon>Panagrolaimomorpha</taxon>
        <taxon>Strongyloidoidea</taxon>
        <taxon>Steinernematidae</taxon>
        <taxon>Steinernema</taxon>
    </lineage>
</organism>
<comment type="caution">
    <text evidence="1">The sequence shown here is derived from an EMBL/GenBank/DDBJ whole genome shotgun (WGS) entry which is preliminary data.</text>
</comment>
<proteinExistence type="predicted"/>
<protein>
    <recommendedName>
        <fullName evidence="3">F-box domain-containing protein</fullName>
    </recommendedName>
</protein>
<accession>A0AA39MAP7</accession>
<evidence type="ECO:0008006" key="3">
    <source>
        <dbReference type="Google" id="ProtNLM"/>
    </source>
</evidence>
<dbReference type="AlphaFoldDB" id="A0AA39MAP7"/>
<reference evidence="1" key="1">
    <citation type="submission" date="2023-06" db="EMBL/GenBank/DDBJ databases">
        <title>Genomic analysis of the entomopathogenic nematode Steinernema hermaphroditum.</title>
        <authorList>
            <person name="Schwarz E.M."/>
            <person name="Heppert J.K."/>
            <person name="Baniya A."/>
            <person name="Schwartz H.T."/>
            <person name="Tan C.-H."/>
            <person name="Antoshechkin I."/>
            <person name="Sternberg P.W."/>
            <person name="Goodrich-Blair H."/>
            <person name="Dillman A.R."/>
        </authorList>
    </citation>
    <scope>NUCLEOTIDE SEQUENCE</scope>
    <source>
        <strain evidence="1">PS9179</strain>
        <tissue evidence="1">Whole animal</tissue>
    </source>
</reference>